<dbReference type="RefSeq" id="WP_307555389.1">
    <property type="nucleotide sequence ID" value="NZ_JAUSQU010000001.1"/>
</dbReference>
<dbReference type="Proteomes" id="UP001225356">
    <property type="component" value="Unassembled WGS sequence"/>
</dbReference>
<dbReference type="PANTHER" id="PTHR43861:SF3">
    <property type="entry name" value="PUTATIVE (AFU_ORTHOLOGUE AFUA_2G14390)-RELATED"/>
    <property type="match status" value="1"/>
</dbReference>
<name>A0ABT9Q4V3_9ACTN</name>
<dbReference type="Gene3D" id="3.40.50.150">
    <property type="entry name" value="Vaccinia Virus protein VP39"/>
    <property type="match status" value="1"/>
</dbReference>
<evidence type="ECO:0000256" key="1">
    <source>
        <dbReference type="ARBA" id="ARBA00022679"/>
    </source>
</evidence>
<dbReference type="GO" id="GO:0032259">
    <property type="term" value="P:methylation"/>
    <property type="evidence" value="ECO:0007669"/>
    <property type="project" value="UniProtKB-KW"/>
</dbReference>
<evidence type="ECO:0000313" key="3">
    <source>
        <dbReference type="Proteomes" id="UP001225356"/>
    </source>
</evidence>
<keyword evidence="1" id="KW-0808">Transferase</keyword>
<dbReference type="Pfam" id="PF13489">
    <property type="entry name" value="Methyltransf_23"/>
    <property type="match status" value="1"/>
</dbReference>
<dbReference type="SUPFAM" id="SSF53335">
    <property type="entry name" value="S-adenosyl-L-methionine-dependent methyltransferases"/>
    <property type="match status" value="1"/>
</dbReference>
<reference evidence="2 3" key="1">
    <citation type="submission" date="2023-07" db="EMBL/GenBank/DDBJ databases">
        <title>Sequencing the genomes of 1000 actinobacteria strains.</title>
        <authorList>
            <person name="Klenk H.-P."/>
        </authorList>
    </citation>
    <scope>NUCLEOTIDE SEQUENCE [LARGE SCALE GENOMIC DNA]</scope>
    <source>
        <strain evidence="2 3">DSM 46740</strain>
    </source>
</reference>
<dbReference type="EMBL" id="JAUSQU010000001">
    <property type="protein sequence ID" value="MDP9841780.1"/>
    <property type="molecule type" value="Genomic_DNA"/>
</dbReference>
<organism evidence="2 3">
    <name type="scientific">Streptosporangium lutulentum</name>
    <dbReference type="NCBI Taxonomy" id="1461250"/>
    <lineage>
        <taxon>Bacteria</taxon>
        <taxon>Bacillati</taxon>
        <taxon>Actinomycetota</taxon>
        <taxon>Actinomycetes</taxon>
        <taxon>Streptosporangiales</taxon>
        <taxon>Streptosporangiaceae</taxon>
        <taxon>Streptosporangium</taxon>
    </lineage>
</organism>
<gene>
    <name evidence="2" type="ORF">J2853_000991</name>
</gene>
<comment type="caution">
    <text evidence="2">The sequence shown here is derived from an EMBL/GenBank/DDBJ whole genome shotgun (WGS) entry which is preliminary data.</text>
</comment>
<proteinExistence type="predicted"/>
<accession>A0ABT9Q4V3</accession>
<dbReference type="PANTHER" id="PTHR43861">
    <property type="entry name" value="TRANS-ACONITATE 2-METHYLTRANSFERASE-RELATED"/>
    <property type="match status" value="1"/>
</dbReference>
<protein>
    <submittedName>
        <fullName evidence="2">SAM-dependent methyltransferase</fullName>
    </submittedName>
</protein>
<dbReference type="GO" id="GO:0008168">
    <property type="term" value="F:methyltransferase activity"/>
    <property type="evidence" value="ECO:0007669"/>
    <property type="project" value="UniProtKB-KW"/>
</dbReference>
<keyword evidence="2" id="KW-0489">Methyltransferase</keyword>
<keyword evidence="3" id="KW-1185">Reference proteome</keyword>
<dbReference type="InterPro" id="IPR029063">
    <property type="entry name" value="SAM-dependent_MTases_sf"/>
</dbReference>
<sequence length="271" mass="29051">MAASTDPEAPSYAFDNNDPEAAHRHDYLASMLDGLTGSRLAELGDLTGRRCLEIGAGAGSIAAWLAKRTGPEGRVLATDVNTRHLPLDAGFDVRRHDIVSEPVPEGPWDVIHARLVLVHFPERHDILRRLAAALAPGGALVVEDFENTFRKGVLSAPTPEAEGLLDAYQDSLVRWAFPAHGIDPAWAGRMHAAMLAEGLVDVDTVVHARSWQGGTAGALLIAANIAQARDSFLAAGMSAAQLEELDRLTRDPRLVVRNPLTYSTIGRRPGG</sequence>
<evidence type="ECO:0000313" key="2">
    <source>
        <dbReference type="EMBL" id="MDP9841780.1"/>
    </source>
</evidence>